<dbReference type="HAMAP" id="MF_00445">
    <property type="entry name" value="NDH1_NuoN_1"/>
    <property type="match status" value="1"/>
</dbReference>
<evidence type="ECO:0000256" key="3">
    <source>
        <dbReference type="ARBA" id="ARBA00022989"/>
    </source>
</evidence>
<dbReference type="GO" id="GO:0012505">
    <property type="term" value="C:endomembrane system"/>
    <property type="evidence" value="ECO:0007669"/>
    <property type="project" value="UniProtKB-SubCell"/>
</dbReference>
<dbReference type="RefSeq" id="WP_210511112.1">
    <property type="nucleotide sequence ID" value="NZ_JAFIDN010000003.1"/>
</dbReference>
<evidence type="ECO:0000256" key="2">
    <source>
        <dbReference type="ARBA" id="ARBA00022692"/>
    </source>
</evidence>
<dbReference type="PANTHER" id="PTHR22773">
    <property type="entry name" value="NADH DEHYDROGENASE"/>
    <property type="match status" value="1"/>
</dbReference>
<dbReference type="EMBL" id="JAFIDN010000003">
    <property type="protein sequence ID" value="MBP3192222.1"/>
    <property type="molecule type" value="Genomic_DNA"/>
</dbReference>
<comment type="caution">
    <text evidence="8">The sequence shown here is derived from an EMBL/GenBank/DDBJ whole genome shotgun (WGS) entry which is preliminary data.</text>
</comment>
<dbReference type="GO" id="GO:0005886">
    <property type="term" value="C:plasma membrane"/>
    <property type="evidence" value="ECO:0007669"/>
    <property type="project" value="UniProtKB-SubCell"/>
</dbReference>
<feature type="transmembrane region" description="Helical" evidence="5">
    <location>
        <begin position="293"/>
        <end position="311"/>
    </location>
</feature>
<name>A0A8J7RSN7_9BACT</name>
<keyword evidence="3 5" id="KW-1133">Transmembrane helix</keyword>
<feature type="transmembrane region" description="Helical" evidence="5">
    <location>
        <begin position="6"/>
        <end position="29"/>
    </location>
</feature>
<feature type="transmembrane region" description="Helical" evidence="5">
    <location>
        <begin position="159"/>
        <end position="178"/>
    </location>
</feature>
<keyword evidence="9" id="KW-1185">Reference proteome</keyword>
<sequence length="476" mass="51289">MESANELLTILPAIIVGTGALLVMMLDAFTGNARQAFVVTVIFSFAALVASVFDLFGPSGEAFMGLTTYGGTAAFGTVLVMTGTLFSLLLTRDYLEQTGSHIAEVYSMILFASFGMLILVISNNLVTLFLGIEMMSISLYVLAGLVKNEKKSIEAALKYFLLGAFTTGFLLYGIALLYGASGSTFLVDIAATEEKGMIYWAGVAMLLVGFFFKVSAVPFHMWTPDVYQGAPTTITAYMATASKAAAFVAFILVLNRALPEARAEWADVMWVFAVLTMVIGNILALVQDNVKRMLAYSSIAHAGYIMIGLAAGTDAAYSAVLFYLFAYTLMNVGAFGIVAFYEWHKGFDFTEIKNYSGLGYQQPVMGVMMAIFLFSMVGIPPFAGFIGKYRVFAAAVDEGLIGLVIIGVLASAASVYYYLRPLVHLYMKENESGISLIRPGFMYSGALLVLAALTLYFGIQPGGLVELLGSFKGLPY</sequence>
<gene>
    <name evidence="5" type="primary">nuoN</name>
    <name evidence="8" type="ORF">NATSA_06080</name>
</gene>
<accession>A0A8J7RSN7</accession>
<dbReference type="InterPro" id="IPR001750">
    <property type="entry name" value="ND/Mrp_TM"/>
</dbReference>
<evidence type="ECO:0000256" key="5">
    <source>
        <dbReference type="HAMAP-Rule" id="MF_00445"/>
    </source>
</evidence>
<feature type="domain" description="NADH:quinone oxidoreductase/Mrp antiporter transmembrane" evidence="7">
    <location>
        <begin position="122"/>
        <end position="411"/>
    </location>
</feature>
<dbReference type="EC" id="7.1.1.-" evidence="5"/>
<dbReference type="AlphaFoldDB" id="A0A8J7RSN7"/>
<reference evidence="8" key="1">
    <citation type="submission" date="2021-02" db="EMBL/GenBank/DDBJ databases">
        <title>Natronogracilivirga saccharolytica gen. nov. sp. nov. a new anaerobic, haloalkiliphilic carbohydrate-fermenting bacterium from soda lake and proposing of Cyclonatronumiaceae fam. nov. in the phylum Balneolaeota.</title>
        <authorList>
            <person name="Zhilina T.N."/>
            <person name="Sorokin D.Y."/>
            <person name="Zavarzina D.G."/>
            <person name="Toshchakov S.V."/>
            <person name="Kublanov I.V."/>
        </authorList>
    </citation>
    <scope>NUCLEOTIDE SEQUENCE</scope>
    <source>
        <strain evidence="8">Z-1702</strain>
    </source>
</reference>
<keyword evidence="5" id="KW-1003">Cell membrane</keyword>
<feature type="transmembrane region" description="Helical" evidence="5">
    <location>
        <begin position="234"/>
        <end position="256"/>
    </location>
</feature>
<dbReference type="Pfam" id="PF00361">
    <property type="entry name" value="Proton_antipo_M"/>
    <property type="match status" value="1"/>
</dbReference>
<feature type="transmembrane region" description="Helical" evidence="5">
    <location>
        <begin position="268"/>
        <end position="286"/>
    </location>
</feature>
<comment type="catalytic activity">
    <reaction evidence="5">
        <text>a quinone + NADH + 5 H(+)(in) = a quinol + NAD(+) + 4 H(+)(out)</text>
        <dbReference type="Rhea" id="RHEA:57888"/>
        <dbReference type="ChEBI" id="CHEBI:15378"/>
        <dbReference type="ChEBI" id="CHEBI:24646"/>
        <dbReference type="ChEBI" id="CHEBI:57540"/>
        <dbReference type="ChEBI" id="CHEBI:57945"/>
        <dbReference type="ChEBI" id="CHEBI:132124"/>
    </reaction>
</comment>
<keyword evidence="5" id="KW-1278">Translocase</keyword>
<dbReference type="GO" id="GO:0050136">
    <property type="term" value="F:NADH dehydrogenase (quinone) (non-electrogenic) activity"/>
    <property type="evidence" value="ECO:0007669"/>
    <property type="project" value="UniProtKB-UniRule"/>
</dbReference>
<protein>
    <recommendedName>
        <fullName evidence="5">NADH-quinone oxidoreductase subunit N</fullName>
        <ecNumber evidence="5">7.1.1.-</ecNumber>
    </recommendedName>
    <alternativeName>
        <fullName evidence="5">NADH dehydrogenase I subunit N</fullName>
    </alternativeName>
    <alternativeName>
        <fullName evidence="5">NDH-1 subunit N</fullName>
    </alternativeName>
</protein>
<feature type="transmembrane region" description="Helical" evidence="5">
    <location>
        <begin position="317"/>
        <end position="343"/>
    </location>
</feature>
<dbReference type="GO" id="GO:0008137">
    <property type="term" value="F:NADH dehydrogenase (ubiquinone) activity"/>
    <property type="evidence" value="ECO:0007669"/>
    <property type="project" value="InterPro"/>
</dbReference>
<feature type="transmembrane region" description="Helical" evidence="5">
    <location>
        <begin position="399"/>
        <end position="419"/>
    </location>
</feature>
<proteinExistence type="inferred from homology"/>
<dbReference type="InterPro" id="IPR010096">
    <property type="entry name" value="NADH-Q_OxRdtase_suN/2"/>
</dbReference>
<feature type="transmembrane region" description="Helical" evidence="5">
    <location>
        <begin position="69"/>
        <end position="90"/>
    </location>
</feature>
<comment type="function">
    <text evidence="5">NDH-1 shuttles electrons from NADH, via FMN and iron-sulfur (Fe-S) centers, to quinones in the respiratory chain. The immediate electron acceptor for the enzyme in this species is believed to be ubiquinone. Couples the redox reaction to proton translocation (for every two electrons transferred, four hydrogen ions are translocated across the cytoplasmic membrane), and thus conserves the redox energy in a proton gradient.</text>
</comment>
<comment type="subcellular location">
    <subcellularLocation>
        <location evidence="5">Cell membrane</location>
        <topology evidence="5">Multi-pass membrane protein</topology>
    </subcellularLocation>
    <subcellularLocation>
        <location evidence="1">Endomembrane system</location>
        <topology evidence="1">Multi-pass membrane protein</topology>
    </subcellularLocation>
    <subcellularLocation>
        <location evidence="6">Membrane</location>
        <topology evidence="6">Multi-pass membrane protein</topology>
    </subcellularLocation>
</comment>
<keyword evidence="5" id="KW-0830">Ubiquinone</keyword>
<evidence type="ECO:0000259" key="7">
    <source>
        <dbReference type="Pfam" id="PF00361"/>
    </source>
</evidence>
<evidence type="ECO:0000256" key="4">
    <source>
        <dbReference type="ARBA" id="ARBA00023136"/>
    </source>
</evidence>
<feature type="transmembrane region" description="Helical" evidence="5">
    <location>
        <begin position="36"/>
        <end position="57"/>
    </location>
</feature>
<feature type="transmembrane region" description="Helical" evidence="5">
    <location>
        <begin position="128"/>
        <end position="147"/>
    </location>
</feature>
<keyword evidence="5" id="KW-0520">NAD</keyword>
<feature type="transmembrane region" description="Helical" evidence="5">
    <location>
        <begin position="440"/>
        <end position="459"/>
    </location>
</feature>
<comment type="similarity">
    <text evidence="5">Belongs to the complex I subunit 2 family.</text>
</comment>
<evidence type="ECO:0000256" key="6">
    <source>
        <dbReference type="RuleBase" id="RU000320"/>
    </source>
</evidence>
<dbReference type="GO" id="GO:0048038">
    <property type="term" value="F:quinone binding"/>
    <property type="evidence" value="ECO:0007669"/>
    <property type="project" value="UniProtKB-KW"/>
</dbReference>
<dbReference type="Proteomes" id="UP000673975">
    <property type="component" value="Unassembled WGS sequence"/>
</dbReference>
<feature type="transmembrane region" description="Helical" evidence="5">
    <location>
        <begin position="198"/>
        <end position="222"/>
    </location>
</feature>
<keyword evidence="5" id="KW-0813">Transport</keyword>
<evidence type="ECO:0000313" key="8">
    <source>
        <dbReference type="EMBL" id="MBP3192222.1"/>
    </source>
</evidence>
<organism evidence="8 9">
    <name type="scientific">Natronogracilivirga saccharolytica</name>
    <dbReference type="NCBI Taxonomy" id="2812953"/>
    <lineage>
        <taxon>Bacteria</taxon>
        <taxon>Pseudomonadati</taxon>
        <taxon>Balneolota</taxon>
        <taxon>Balneolia</taxon>
        <taxon>Balneolales</taxon>
        <taxon>Cyclonatronaceae</taxon>
        <taxon>Natronogracilivirga</taxon>
    </lineage>
</organism>
<feature type="transmembrane region" description="Helical" evidence="5">
    <location>
        <begin position="364"/>
        <end position="387"/>
    </location>
</feature>
<dbReference type="NCBIfam" id="TIGR01770">
    <property type="entry name" value="NDH_I_N"/>
    <property type="match status" value="1"/>
</dbReference>
<keyword evidence="5" id="KW-0874">Quinone</keyword>
<feature type="transmembrane region" description="Helical" evidence="5">
    <location>
        <begin position="102"/>
        <end position="122"/>
    </location>
</feature>
<evidence type="ECO:0000256" key="1">
    <source>
        <dbReference type="ARBA" id="ARBA00004127"/>
    </source>
</evidence>
<keyword evidence="4 5" id="KW-0472">Membrane</keyword>
<evidence type="ECO:0000313" key="9">
    <source>
        <dbReference type="Proteomes" id="UP000673975"/>
    </source>
</evidence>
<dbReference type="GO" id="GO:0042773">
    <property type="term" value="P:ATP synthesis coupled electron transport"/>
    <property type="evidence" value="ECO:0007669"/>
    <property type="project" value="InterPro"/>
</dbReference>
<keyword evidence="2 5" id="KW-0812">Transmembrane</keyword>
<comment type="subunit">
    <text evidence="5">NDH-1 is composed of 14 different subunits. Subunits NuoA, H, J, K, L, M, N constitute the membrane sector of the complex.</text>
</comment>